<feature type="compositionally biased region" description="Basic residues" evidence="1">
    <location>
        <begin position="418"/>
        <end position="429"/>
    </location>
</feature>
<feature type="region of interest" description="Disordered" evidence="1">
    <location>
        <begin position="323"/>
        <end position="345"/>
    </location>
</feature>
<dbReference type="EMBL" id="CAKOAT010937376">
    <property type="protein sequence ID" value="CAH8391262.1"/>
    <property type="molecule type" value="Genomic_DNA"/>
</dbReference>
<keyword evidence="3" id="KW-1185">Reference proteome</keyword>
<protein>
    <submittedName>
        <fullName evidence="2">Uncharacterized protein</fullName>
    </submittedName>
</protein>
<dbReference type="PANTHER" id="PTHR33448">
    <property type="entry name" value="CHLOROPLAST PROTEIN HCF243-RELATED"/>
    <property type="match status" value="1"/>
</dbReference>
<evidence type="ECO:0000256" key="1">
    <source>
        <dbReference type="SAM" id="MobiDB-lite"/>
    </source>
</evidence>
<dbReference type="AlphaFoldDB" id="A0ABC8M5M8"/>
<accession>A0ABC8M5M8</accession>
<sequence>MGLSSLSPATSTSLTTSLSRRLRTSSSLKNVSTGVLNFPMFGANIGRKRSGSGQGNKNVEPSSPKVTCIGQVRVKTRKHVKKKLRARSRRESQTSLRRSSSSDQNDGSGRRFDGSENRWVHIPVSICESLRTLGSELNCLFPCRSSCTDHSHHERGRDENNSCGAVFTRWFVAVEETGREIELVVGGEEDMRRRRRSSRRHVFENLDLSIIETKTCPPPKNALLLMRCRSDPVKVAALANRVRERQMSLNDVAYGRDEEEEKNNEKIRFELDDLEDKKRIELCNKRVSDKIPVTEPEDMSEEEETEAMIIKTIEDNIKNAIEEEERKEVKRSDQEPDQSLKEKDTTPYKVLPDCLLLMMCEPKLSMEVSKETWVCTTDFVRSKPGRPPAKKIPEPPGDLNHQETKKRIVTAVESNSSSRRRSVDKRPVHRGVLQPPRSSCSYPAAPPVITAVGEEKVEGAKELSVLPRCNSEPRKSGSKLAPESCLWKNRKMETHSPVTVGIGAAGVGF</sequence>
<feature type="region of interest" description="Disordered" evidence="1">
    <location>
        <begin position="411"/>
        <end position="440"/>
    </location>
</feature>
<comment type="caution">
    <text evidence="2">The sequence shown here is derived from an EMBL/GenBank/DDBJ whole genome shotgun (WGS) entry which is preliminary data.</text>
</comment>
<dbReference type="PANTHER" id="PTHR33448:SF4">
    <property type="entry name" value="CHLOROPLAST PROTEIN HCF243"/>
    <property type="match status" value="1"/>
</dbReference>
<feature type="region of interest" description="Disordered" evidence="1">
    <location>
        <begin position="1"/>
        <end position="24"/>
    </location>
</feature>
<organism evidence="2 3">
    <name type="scientific">Eruca vesicaria subsp. sativa</name>
    <name type="common">Garden rocket</name>
    <name type="synonym">Eruca sativa</name>
    <dbReference type="NCBI Taxonomy" id="29727"/>
    <lineage>
        <taxon>Eukaryota</taxon>
        <taxon>Viridiplantae</taxon>
        <taxon>Streptophyta</taxon>
        <taxon>Embryophyta</taxon>
        <taxon>Tracheophyta</taxon>
        <taxon>Spermatophyta</taxon>
        <taxon>Magnoliopsida</taxon>
        <taxon>eudicotyledons</taxon>
        <taxon>Gunneridae</taxon>
        <taxon>Pentapetalae</taxon>
        <taxon>rosids</taxon>
        <taxon>malvids</taxon>
        <taxon>Brassicales</taxon>
        <taxon>Brassicaceae</taxon>
        <taxon>Brassiceae</taxon>
        <taxon>Eruca</taxon>
    </lineage>
</organism>
<feature type="compositionally biased region" description="Polar residues" evidence="1">
    <location>
        <begin position="55"/>
        <end position="65"/>
    </location>
</feature>
<gene>
    <name evidence="2" type="ORF">ERUC_LOCUS43745</name>
</gene>
<evidence type="ECO:0000313" key="2">
    <source>
        <dbReference type="EMBL" id="CAH8391262.1"/>
    </source>
</evidence>
<feature type="compositionally biased region" description="Basic residues" evidence="1">
    <location>
        <begin position="74"/>
        <end position="88"/>
    </location>
</feature>
<feature type="region of interest" description="Disordered" evidence="1">
    <location>
        <begin position="382"/>
        <end position="401"/>
    </location>
</feature>
<feature type="compositionally biased region" description="Low complexity" evidence="1">
    <location>
        <begin position="93"/>
        <end position="102"/>
    </location>
</feature>
<feature type="region of interest" description="Disordered" evidence="1">
    <location>
        <begin position="47"/>
        <end position="114"/>
    </location>
</feature>
<name>A0ABC8M5M8_ERUVS</name>
<reference evidence="2 3" key="1">
    <citation type="submission" date="2022-03" db="EMBL/GenBank/DDBJ databases">
        <authorList>
            <person name="Macdonald S."/>
            <person name="Ahmed S."/>
            <person name="Newling K."/>
        </authorList>
    </citation>
    <scope>NUCLEOTIDE SEQUENCE [LARGE SCALE GENOMIC DNA]</scope>
</reference>
<dbReference type="Proteomes" id="UP001642260">
    <property type="component" value="Unassembled WGS sequence"/>
</dbReference>
<proteinExistence type="predicted"/>
<evidence type="ECO:0000313" key="3">
    <source>
        <dbReference type="Proteomes" id="UP001642260"/>
    </source>
</evidence>